<dbReference type="Gene3D" id="2.60.200.20">
    <property type="match status" value="1"/>
</dbReference>
<evidence type="ECO:0000259" key="1">
    <source>
        <dbReference type="PROSITE" id="PS50006"/>
    </source>
</evidence>
<gene>
    <name evidence="2" type="ORF">K4A83_09820</name>
</gene>
<protein>
    <submittedName>
        <fullName evidence="2">CHAT domain-containing protein</fullName>
    </submittedName>
</protein>
<proteinExistence type="predicted"/>
<dbReference type="InterPro" id="IPR008984">
    <property type="entry name" value="SMAD_FHA_dom_sf"/>
</dbReference>
<accession>A0ABT3L527</accession>
<dbReference type="Pfam" id="PF00498">
    <property type="entry name" value="FHA"/>
    <property type="match status" value="1"/>
</dbReference>
<name>A0ABT3L527_9CYAN</name>
<organism evidence="2 3">
    <name type="scientific">Spirulina subsalsa FACHB-351</name>
    <dbReference type="NCBI Taxonomy" id="234711"/>
    <lineage>
        <taxon>Bacteria</taxon>
        <taxon>Bacillati</taxon>
        <taxon>Cyanobacteriota</taxon>
        <taxon>Cyanophyceae</taxon>
        <taxon>Spirulinales</taxon>
        <taxon>Spirulinaceae</taxon>
        <taxon>Spirulina</taxon>
    </lineage>
</organism>
<dbReference type="Proteomes" id="UP001526426">
    <property type="component" value="Unassembled WGS sequence"/>
</dbReference>
<dbReference type="Pfam" id="PF12770">
    <property type="entry name" value="CHAT"/>
    <property type="match status" value="1"/>
</dbReference>
<dbReference type="SMART" id="SM00240">
    <property type="entry name" value="FHA"/>
    <property type="match status" value="1"/>
</dbReference>
<evidence type="ECO:0000313" key="2">
    <source>
        <dbReference type="EMBL" id="MCW6036557.1"/>
    </source>
</evidence>
<dbReference type="InterPro" id="IPR000253">
    <property type="entry name" value="FHA_dom"/>
</dbReference>
<dbReference type="RefSeq" id="WP_265264331.1">
    <property type="nucleotide sequence ID" value="NZ_JAIHOM010000040.1"/>
</dbReference>
<keyword evidence="3" id="KW-1185">Reference proteome</keyword>
<evidence type="ECO:0000313" key="3">
    <source>
        <dbReference type="Proteomes" id="UP001526426"/>
    </source>
</evidence>
<dbReference type="SUPFAM" id="SSF49879">
    <property type="entry name" value="SMAD/FHA domain"/>
    <property type="match status" value="1"/>
</dbReference>
<dbReference type="CDD" id="cd00060">
    <property type="entry name" value="FHA"/>
    <property type="match status" value="1"/>
</dbReference>
<sequence length="532" mass="59519">MSEETPCLSLALTRLQTAGHTNYAIWVIKAPVPDGYVHHDSEWPPELTRQWLAWQQMFSLAMGPHLPVIHDNVDLEVGFLLEEWSGTPQNIGGRLMQDLGISLWQWLFAGAIGKTLMQSQGVAIGQGKALRLRLDIRDPNLIPLPWEIMQPGAGKQAISLNQQLLFSRTTSDVDPLSIQGTQDRLQILLVLGESSYPSQDTLDLDAEAATLSRFIEQRTGQAKYERSHYPVPTYVTPLLQPTRGQLIEALERSRYNVFFYAGHGTPAPDGGLLYLRQDATINGTELAQILVRNQVTLALFNACWGAQPDQVDEQTIPRSSLAEVLIHHGVPAVLAMRDSIADQEALSFIQAFTEALSERMPIDQAVAIARQQLLTLYKFNQPAWTLPILYMHPEFNGELVQVLGEGITELPTILPGTSVTLPQANLRSLQDHHRVWPVQGGLIRIGRHPTNDVVIQERWVSQEHAEIFYRETFTTSGNGPNYFLRDFSRYGTLIQDSQGWRTVHRQEIPLPSGTQIKLGSSQGQILEFVVEG</sequence>
<dbReference type="PROSITE" id="PS50006">
    <property type="entry name" value="FHA_DOMAIN"/>
    <property type="match status" value="1"/>
</dbReference>
<comment type="caution">
    <text evidence="2">The sequence shown here is derived from an EMBL/GenBank/DDBJ whole genome shotgun (WGS) entry which is preliminary data.</text>
</comment>
<dbReference type="EMBL" id="JAIHOM010000040">
    <property type="protein sequence ID" value="MCW6036557.1"/>
    <property type="molecule type" value="Genomic_DNA"/>
</dbReference>
<dbReference type="InterPro" id="IPR024983">
    <property type="entry name" value="CHAT_dom"/>
</dbReference>
<reference evidence="2 3" key="1">
    <citation type="submission" date="2021-08" db="EMBL/GenBank/DDBJ databases">
        <title>Draft genome sequence of Spirulina subsalsa with high tolerance to salinity and hype-accumulation of phycocyanin.</title>
        <authorList>
            <person name="Pei H."/>
            <person name="Jiang L."/>
        </authorList>
    </citation>
    <scope>NUCLEOTIDE SEQUENCE [LARGE SCALE GENOMIC DNA]</scope>
    <source>
        <strain evidence="2 3">FACHB-351</strain>
    </source>
</reference>
<feature type="domain" description="FHA" evidence="1">
    <location>
        <begin position="443"/>
        <end position="499"/>
    </location>
</feature>